<accession>X0THX5</accession>
<gene>
    <name evidence="7" type="ORF">S01H1_25865</name>
</gene>
<keyword evidence="1" id="KW-0004">4Fe-4S</keyword>
<keyword evidence="3" id="KW-0560">Oxidoreductase</keyword>
<dbReference type="Pfam" id="PF02754">
    <property type="entry name" value="CCG"/>
    <property type="match status" value="1"/>
</dbReference>
<evidence type="ECO:0000259" key="6">
    <source>
        <dbReference type="Pfam" id="PF02754"/>
    </source>
</evidence>
<dbReference type="GO" id="GO:0046872">
    <property type="term" value="F:metal ion binding"/>
    <property type="evidence" value="ECO:0007669"/>
    <property type="project" value="UniProtKB-KW"/>
</dbReference>
<organism evidence="7">
    <name type="scientific">marine sediment metagenome</name>
    <dbReference type="NCBI Taxonomy" id="412755"/>
    <lineage>
        <taxon>unclassified sequences</taxon>
        <taxon>metagenomes</taxon>
        <taxon>ecological metagenomes</taxon>
    </lineage>
</organism>
<evidence type="ECO:0000313" key="7">
    <source>
        <dbReference type="EMBL" id="GAF92844.1"/>
    </source>
</evidence>
<dbReference type="PANTHER" id="PTHR43255">
    <property type="entry name" value="IRON-SULFUR-BINDING OXIDOREDUCTASE FADF-RELATED-RELATED"/>
    <property type="match status" value="1"/>
</dbReference>
<dbReference type="GO" id="GO:0051539">
    <property type="term" value="F:4 iron, 4 sulfur cluster binding"/>
    <property type="evidence" value="ECO:0007669"/>
    <property type="project" value="UniProtKB-KW"/>
</dbReference>
<dbReference type="GO" id="GO:0016491">
    <property type="term" value="F:oxidoreductase activity"/>
    <property type="evidence" value="ECO:0007669"/>
    <property type="project" value="UniProtKB-KW"/>
</dbReference>
<comment type="caution">
    <text evidence="7">The sequence shown here is derived from an EMBL/GenBank/DDBJ whole genome shotgun (WGS) entry which is preliminary data.</text>
</comment>
<dbReference type="GO" id="GO:0005886">
    <property type="term" value="C:plasma membrane"/>
    <property type="evidence" value="ECO:0007669"/>
    <property type="project" value="TreeGrafter"/>
</dbReference>
<protein>
    <recommendedName>
        <fullName evidence="6">Cysteine-rich domain-containing protein</fullName>
    </recommendedName>
</protein>
<name>X0THX5_9ZZZZ</name>
<feature type="domain" description="Cysteine-rich" evidence="6">
    <location>
        <begin position="164"/>
        <end position="248"/>
    </location>
</feature>
<dbReference type="InterPro" id="IPR051460">
    <property type="entry name" value="HdrC_iron-sulfur_subunit"/>
</dbReference>
<evidence type="ECO:0000256" key="1">
    <source>
        <dbReference type="ARBA" id="ARBA00022485"/>
    </source>
</evidence>
<dbReference type="AlphaFoldDB" id="X0THX5"/>
<dbReference type="InterPro" id="IPR004017">
    <property type="entry name" value="Cys_rich_dom"/>
</dbReference>
<keyword evidence="5" id="KW-0411">Iron-sulfur</keyword>
<reference evidence="7" key="1">
    <citation type="journal article" date="2014" name="Front. Microbiol.">
        <title>High frequency of phylogenetically diverse reductive dehalogenase-homologous genes in deep subseafloor sedimentary metagenomes.</title>
        <authorList>
            <person name="Kawai M."/>
            <person name="Futagami T."/>
            <person name="Toyoda A."/>
            <person name="Takaki Y."/>
            <person name="Nishi S."/>
            <person name="Hori S."/>
            <person name="Arai W."/>
            <person name="Tsubouchi T."/>
            <person name="Morono Y."/>
            <person name="Uchiyama I."/>
            <person name="Ito T."/>
            <person name="Fujiyama A."/>
            <person name="Inagaki F."/>
            <person name="Takami H."/>
        </authorList>
    </citation>
    <scope>NUCLEOTIDE SEQUENCE</scope>
    <source>
        <strain evidence="7">Expedition CK06-06</strain>
    </source>
</reference>
<feature type="non-terminal residue" evidence="7">
    <location>
        <position position="1"/>
    </location>
</feature>
<proteinExistence type="predicted"/>
<keyword evidence="2" id="KW-0479">Metal-binding</keyword>
<dbReference type="EMBL" id="BARS01015650">
    <property type="protein sequence ID" value="GAF92844.1"/>
    <property type="molecule type" value="Genomic_DNA"/>
</dbReference>
<keyword evidence="4" id="KW-0408">Iron</keyword>
<evidence type="ECO:0000256" key="3">
    <source>
        <dbReference type="ARBA" id="ARBA00023002"/>
    </source>
</evidence>
<evidence type="ECO:0000256" key="4">
    <source>
        <dbReference type="ARBA" id="ARBA00023004"/>
    </source>
</evidence>
<sequence length="280" mass="31173">PTNARPLDLIMQRQEQFGSLKVPPQMVASQEATFAVSTEVKVPEAKEQLLSACVFSNSDPNLFEGRLFEGLPVVRGRHFFCYILFDHLGAPSVTERHAQKFVDNLAASGAEEVILIHDDCYGMLVDRVPQMGITVPFRPVHILEYLRDYLDAHSEDITPLHLRVAYQRPCASRLSPAKEEAVDAILERIGVERVERQYDREKALCCSGAVTVLQPEAAPALRARNLDDAQEAGAEAMCYLCPMCQRTMAQDVQARGLGNYHIIELVRMALGELPAPTRGE</sequence>
<dbReference type="PANTHER" id="PTHR43255:SF1">
    <property type="entry name" value="IRON-SULFUR-BINDING OXIDOREDUCTASE FADF-RELATED"/>
    <property type="match status" value="1"/>
</dbReference>
<evidence type="ECO:0000256" key="5">
    <source>
        <dbReference type="ARBA" id="ARBA00023014"/>
    </source>
</evidence>
<evidence type="ECO:0000256" key="2">
    <source>
        <dbReference type="ARBA" id="ARBA00022723"/>
    </source>
</evidence>